<comment type="caution">
    <text evidence="2">The sequence shown here is derived from an EMBL/GenBank/DDBJ whole genome shotgun (WGS) entry which is preliminary data.</text>
</comment>
<accession>A0ABV1G5N8</accession>
<dbReference type="Proteomes" id="UP001491552">
    <property type="component" value="Unassembled WGS sequence"/>
</dbReference>
<evidence type="ECO:0000313" key="3">
    <source>
        <dbReference type="Proteomes" id="UP001491552"/>
    </source>
</evidence>
<dbReference type="RefSeq" id="WP_349135413.1">
    <property type="nucleotide sequence ID" value="NZ_JBBMFF010000182.1"/>
</dbReference>
<feature type="domain" description="Phospholipase C/D" evidence="1">
    <location>
        <begin position="7"/>
        <end position="131"/>
    </location>
</feature>
<name>A0ABV1G5N8_9FIRM</name>
<sequence length="267" mass="29563">MPSTYAHFCFGREVLAALPQEMQSLLWPEQNLFSIGLHGPDILFFDHPLLGRVSRLGHRMHKQSGAAFFRPAGEKLAALEFPAPETAYLYGFLCHFALDRACHGYIAGQIARSGVAHTEIEVEFDRSLLVQAGLDPIRTSLTGHLHASARSAAVMAELLPDELTPRQTERAIRTFLRGNALFLAPGRAKRTALYTGMRLAGAYHGLHGMIVNYEPNPKCTESNAVLQRLFDEAVPQAVTLITEYLPCIRGELPWSGLYDYTFGGVRV</sequence>
<gene>
    <name evidence="2" type="ORF">WMO66_05620</name>
</gene>
<evidence type="ECO:0000313" key="2">
    <source>
        <dbReference type="EMBL" id="MEQ2510731.1"/>
    </source>
</evidence>
<reference evidence="2 3" key="1">
    <citation type="submission" date="2024-03" db="EMBL/GenBank/DDBJ databases">
        <title>Human intestinal bacterial collection.</title>
        <authorList>
            <person name="Pauvert C."/>
            <person name="Hitch T.C.A."/>
            <person name="Clavel T."/>
        </authorList>
    </citation>
    <scope>NUCLEOTIDE SEQUENCE [LARGE SCALE GENOMIC DNA]</scope>
    <source>
        <strain evidence="2 3">CLA-AA-H192</strain>
    </source>
</reference>
<proteinExistence type="predicted"/>
<evidence type="ECO:0000259" key="1">
    <source>
        <dbReference type="Pfam" id="PF00882"/>
    </source>
</evidence>
<organism evidence="2 3">
    <name type="scientific">Faecousia intestinalis</name>
    <dbReference type="NCBI Taxonomy" id="3133167"/>
    <lineage>
        <taxon>Bacteria</taxon>
        <taxon>Bacillati</taxon>
        <taxon>Bacillota</taxon>
        <taxon>Clostridia</taxon>
        <taxon>Eubacteriales</taxon>
        <taxon>Oscillospiraceae</taxon>
        <taxon>Faecousia</taxon>
    </lineage>
</organism>
<dbReference type="Pfam" id="PF00882">
    <property type="entry name" value="Zn_dep_PLPC"/>
    <property type="match status" value="1"/>
</dbReference>
<dbReference type="EMBL" id="JBBMFF010000182">
    <property type="protein sequence ID" value="MEQ2510731.1"/>
    <property type="molecule type" value="Genomic_DNA"/>
</dbReference>
<protein>
    <submittedName>
        <fullName evidence="2">Zinc dependent phospholipase C family protein</fullName>
    </submittedName>
</protein>
<keyword evidence="3" id="KW-1185">Reference proteome</keyword>
<dbReference type="InterPro" id="IPR029002">
    <property type="entry name" value="PLPC/GPLD1"/>
</dbReference>